<dbReference type="EMBL" id="JACEIK010010379">
    <property type="protein sequence ID" value="MCE3215158.1"/>
    <property type="molecule type" value="Genomic_DNA"/>
</dbReference>
<accession>A0ABS8WSJ4</accession>
<evidence type="ECO:0000313" key="1">
    <source>
        <dbReference type="EMBL" id="MCE3215158.1"/>
    </source>
</evidence>
<keyword evidence="2" id="KW-1185">Reference proteome</keyword>
<comment type="caution">
    <text evidence="1">The sequence shown here is derived from an EMBL/GenBank/DDBJ whole genome shotgun (WGS) entry which is preliminary data.</text>
</comment>
<protein>
    <submittedName>
        <fullName evidence="1">Uncharacterized protein</fullName>
    </submittedName>
</protein>
<gene>
    <name evidence="1" type="ORF">HAX54_001022</name>
</gene>
<organism evidence="1 2">
    <name type="scientific">Datura stramonium</name>
    <name type="common">Jimsonweed</name>
    <name type="synonym">Common thornapple</name>
    <dbReference type="NCBI Taxonomy" id="4076"/>
    <lineage>
        <taxon>Eukaryota</taxon>
        <taxon>Viridiplantae</taxon>
        <taxon>Streptophyta</taxon>
        <taxon>Embryophyta</taxon>
        <taxon>Tracheophyta</taxon>
        <taxon>Spermatophyta</taxon>
        <taxon>Magnoliopsida</taxon>
        <taxon>eudicotyledons</taxon>
        <taxon>Gunneridae</taxon>
        <taxon>Pentapetalae</taxon>
        <taxon>asterids</taxon>
        <taxon>lamiids</taxon>
        <taxon>Solanales</taxon>
        <taxon>Solanaceae</taxon>
        <taxon>Solanoideae</taxon>
        <taxon>Datureae</taxon>
        <taxon>Datura</taxon>
    </lineage>
</organism>
<proteinExistence type="predicted"/>
<reference evidence="1 2" key="1">
    <citation type="journal article" date="2021" name="BMC Genomics">
        <title>Datura genome reveals duplications of psychoactive alkaloid biosynthetic genes and high mutation rate following tissue culture.</title>
        <authorList>
            <person name="Rajewski A."/>
            <person name="Carter-House D."/>
            <person name="Stajich J."/>
            <person name="Litt A."/>
        </authorList>
    </citation>
    <scope>NUCLEOTIDE SEQUENCE [LARGE SCALE GENOMIC DNA]</scope>
    <source>
        <strain evidence="1">AR-01</strain>
    </source>
</reference>
<dbReference type="Proteomes" id="UP000823775">
    <property type="component" value="Unassembled WGS sequence"/>
</dbReference>
<name>A0ABS8WSJ4_DATST</name>
<evidence type="ECO:0000313" key="2">
    <source>
        <dbReference type="Proteomes" id="UP000823775"/>
    </source>
</evidence>
<sequence>MKKEKNSVRWHTTWASFTGREFEDTPEPHAVRHRGQSFHGQCNVCLMGWVAGENGPVPNQVCVGLAKSPLRHSQRTNDKLPAFNRASARPDIEVGRRRAYATTLREGLALSPSRSIHQQPSAIRYPLFARAQNVIHLFKCHAM</sequence>